<dbReference type="Gene3D" id="3.40.710.10">
    <property type="entry name" value="DD-peptidase/beta-lactamase superfamily"/>
    <property type="match status" value="1"/>
</dbReference>
<dbReference type="InterPro" id="IPR050491">
    <property type="entry name" value="AmpC-like"/>
</dbReference>
<dbReference type="InterPro" id="IPR012338">
    <property type="entry name" value="Beta-lactam/transpept-like"/>
</dbReference>
<dbReference type="RefSeq" id="WP_029664960.1">
    <property type="nucleotide sequence ID" value="NZ_FNBD01000019.1"/>
</dbReference>
<reference evidence="6" key="1">
    <citation type="submission" date="2016-10" db="EMBL/GenBank/DDBJ databases">
        <authorList>
            <person name="Varghese N."/>
            <person name="Submissions S."/>
        </authorList>
    </citation>
    <scope>NUCLEOTIDE SEQUENCE [LARGE SCALE GENOMIC DNA]</scope>
    <source>
        <strain evidence="6">DSM 24729</strain>
    </source>
</reference>
<sequence length="491" mass="55975">MNRIAIIICLLLLLGCQSEQKSTIEPFEQLTKSVDQYAENILSRGNINSMSVAIYQNGSTYYNYYGAVDSDSKNIPNDQTLFEIASISKVFTGSLMAKAILDKKLALSTDIREFLPRAYPNLAYEGTPVTIKNLVTHTLGFETPKKLKNVYSKIFSGEYAKNPIAYTIEDLFDELETTTLSHAPGTFYEYNNVGPEIAAYILEQVYKKPYPELLNEFLKEIGMKNTYLQDYDNHKDRLIHGYTESGALATIDENPLLGGASGIITTLPDLMKFMQFQLEAKQPFIKEATRTLFENEEESVGYFWDVGYAEEEGFYYLKSGTSNGVQSILLVCPDTNYGQILLMNTTSEEAVDDWIRLYNKIEYDLIKYPKINLWSQVAPLFLKDSKEASKQYLELKKDTVHYFATANYLNKVGYDFLYQEQTDLAIDVFKLAISTDPENANLYDSLGEAYYKAKQYKNAKESYENVLKLDSNNTHAEKNIKEINLILEQSN</sequence>
<dbReference type="Pfam" id="PF07719">
    <property type="entry name" value="TPR_2"/>
    <property type="match status" value="1"/>
</dbReference>
<evidence type="ECO:0000256" key="1">
    <source>
        <dbReference type="ARBA" id="ARBA00022737"/>
    </source>
</evidence>
<dbReference type="SUPFAM" id="SSF56601">
    <property type="entry name" value="beta-lactamase/transpeptidase-like"/>
    <property type="match status" value="1"/>
</dbReference>
<protein>
    <submittedName>
        <fullName evidence="5">CubicO group peptidase, beta-lactamase class C family</fullName>
    </submittedName>
</protein>
<dbReference type="PANTHER" id="PTHR46825">
    <property type="entry name" value="D-ALANYL-D-ALANINE-CARBOXYPEPTIDASE/ENDOPEPTIDASE AMPH"/>
    <property type="match status" value="1"/>
</dbReference>
<dbReference type="InterPro" id="IPR019734">
    <property type="entry name" value="TPR_rpt"/>
</dbReference>
<dbReference type="EMBL" id="FNBD01000019">
    <property type="protein sequence ID" value="SDF50063.1"/>
    <property type="molecule type" value="Genomic_DNA"/>
</dbReference>
<proteinExistence type="predicted"/>
<evidence type="ECO:0000313" key="6">
    <source>
        <dbReference type="Proteomes" id="UP000182114"/>
    </source>
</evidence>
<name>A0A1G7LKY1_9FLAO</name>
<evidence type="ECO:0000313" key="5">
    <source>
        <dbReference type="EMBL" id="SDF50063.1"/>
    </source>
</evidence>
<accession>A0A1G7LKY1</accession>
<dbReference type="SMART" id="SM00028">
    <property type="entry name" value="TPR"/>
    <property type="match status" value="2"/>
</dbReference>
<dbReference type="InterPro" id="IPR011990">
    <property type="entry name" value="TPR-like_helical_dom_sf"/>
</dbReference>
<dbReference type="InterPro" id="IPR013105">
    <property type="entry name" value="TPR_2"/>
</dbReference>
<dbReference type="InterPro" id="IPR001466">
    <property type="entry name" value="Beta-lactam-related"/>
</dbReference>
<evidence type="ECO:0000259" key="4">
    <source>
        <dbReference type="Pfam" id="PF00144"/>
    </source>
</evidence>
<dbReference type="eggNOG" id="COG1680">
    <property type="taxonomic scope" value="Bacteria"/>
</dbReference>
<dbReference type="PROSITE" id="PS50005">
    <property type="entry name" value="TPR"/>
    <property type="match status" value="2"/>
</dbReference>
<dbReference type="Gene3D" id="1.25.40.10">
    <property type="entry name" value="Tetratricopeptide repeat domain"/>
    <property type="match status" value="1"/>
</dbReference>
<evidence type="ECO:0000256" key="3">
    <source>
        <dbReference type="PROSITE-ProRule" id="PRU00339"/>
    </source>
</evidence>
<dbReference type="SUPFAM" id="SSF48452">
    <property type="entry name" value="TPR-like"/>
    <property type="match status" value="1"/>
</dbReference>
<gene>
    <name evidence="5" type="ORF">SAMN04487992_1196</name>
</gene>
<dbReference type="PANTHER" id="PTHR46825:SF9">
    <property type="entry name" value="BETA-LACTAMASE-RELATED DOMAIN-CONTAINING PROTEIN"/>
    <property type="match status" value="1"/>
</dbReference>
<dbReference type="Proteomes" id="UP000182114">
    <property type="component" value="Unassembled WGS sequence"/>
</dbReference>
<dbReference type="PROSITE" id="PS50293">
    <property type="entry name" value="TPR_REGION"/>
    <property type="match status" value="1"/>
</dbReference>
<dbReference type="Pfam" id="PF00144">
    <property type="entry name" value="Beta-lactamase"/>
    <property type="match status" value="1"/>
</dbReference>
<feature type="repeat" description="TPR" evidence="3">
    <location>
        <begin position="406"/>
        <end position="439"/>
    </location>
</feature>
<evidence type="ECO:0000256" key="2">
    <source>
        <dbReference type="ARBA" id="ARBA00022803"/>
    </source>
</evidence>
<keyword evidence="6" id="KW-1185">Reference proteome</keyword>
<feature type="repeat" description="TPR" evidence="3">
    <location>
        <begin position="440"/>
        <end position="473"/>
    </location>
</feature>
<dbReference type="AlphaFoldDB" id="A0A1G7LKY1"/>
<organism evidence="5 6">
    <name type="scientific">Cellulophaga baltica</name>
    <dbReference type="NCBI Taxonomy" id="76594"/>
    <lineage>
        <taxon>Bacteria</taxon>
        <taxon>Pseudomonadati</taxon>
        <taxon>Bacteroidota</taxon>
        <taxon>Flavobacteriia</taxon>
        <taxon>Flavobacteriales</taxon>
        <taxon>Flavobacteriaceae</taxon>
        <taxon>Cellulophaga</taxon>
    </lineage>
</organism>
<dbReference type="PROSITE" id="PS51257">
    <property type="entry name" value="PROKAR_LIPOPROTEIN"/>
    <property type="match status" value="1"/>
</dbReference>
<keyword evidence="1" id="KW-0677">Repeat</keyword>
<feature type="domain" description="Beta-lactamase-related" evidence="4">
    <location>
        <begin position="34"/>
        <end position="354"/>
    </location>
</feature>
<keyword evidence="2 3" id="KW-0802">TPR repeat</keyword>